<gene>
    <name evidence="1" type="ORF">BV25DRAFT_1836841</name>
</gene>
<comment type="caution">
    <text evidence="1">The sequence shown here is derived from an EMBL/GenBank/DDBJ whole genome shotgun (WGS) entry which is preliminary data.</text>
</comment>
<reference evidence="1" key="1">
    <citation type="submission" date="2021-03" db="EMBL/GenBank/DDBJ databases">
        <authorList>
            <consortium name="DOE Joint Genome Institute"/>
            <person name="Ahrendt S."/>
            <person name="Looney B.P."/>
            <person name="Miyauchi S."/>
            <person name="Morin E."/>
            <person name="Drula E."/>
            <person name="Courty P.E."/>
            <person name="Chicoki N."/>
            <person name="Fauchery L."/>
            <person name="Kohler A."/>
            <person name="Kuo A."/>
            <person name="Labutti K."/>
            <person name="Pangilinan J."/>
            <person name="Lipzen A."/>
            <person name="Riley R."/>
            <person name="Andreopoulos W."/>
            <person name="He G."/>
            <person name="Johnson J."/>
            <person name="Barry K.W."/>
            <person name="Grigoriev I.V."/>
            <person name="Nagy L."/>
            <person name="Hibbett D."/>
            <person name="Henrissat B."/>
            <person name="Matheny P.B."/>
            <person name="Labbe J."/>
            <person name="Martin F."/>
        </authorList>
    </citation>
    <scope>NUCLEOTIDE SEQUENCE</scope>
    <source>
        <strain evidence="1">HHB10654</strain>
    </source>
</reference>
<evidence type="ECO:0000313" key="2">
    <source>
        <dbReference type="Proteomes" id="UP000814140"/>
    </source>
</evidence>
<dbReference type="Proteomes" id="UP000814140">
    <property type="component" value="Unassembled WGS sequence"/>
</dbReference>
<organism evidence="1 2">
    <name type="scientific">Artomyces pyxidatus</name>
    <dbReference type="NCBI Taxonomy" id="48021"/>
    <lineage>
        <taxon>Eukaryota</taxon>
        <taxon>Fungi</taxon>
        <taxon>Dikarya</taxon>
        <taxon>Basidiomycota</taxon>
        <taxon>Agaricomycotina</taxon>
        <taxon>Agaricomycetes</taxon>
        <taxon>Russulales</taxon>
        <taxon>Auriscalpiaceae</taxon>
        <taxon>Artomyces</taxon>
    </lineage>
</organism>
<protein>
    <submittedName>
        <fullName evidence="1">Xylose isomerase-like protein</fullName>
    </submittedName>
</protein>
<accession>A0ACB8T6V3</accession>
<name>A0ACB8T6V3_9AGAM</name>
<dbReference type="EMBL" id="MU277198">
    <property type="protein sequence ID" value="KAI0064489.1"/>
    <property type="molecule type" value="Genomic_DNA"/>
</dbReference>
<proteinExistence type="predicted"/>
<sequence>MSAPSIPICYATPSAGMHPSHTLAVKLRAIAASGFKLTEIAFPDLEAYAAQQYPGYRKLDNLGRGDLECLCAVADEIRALFSEFEGYMDVKKREEGFDRAHAWFRVLGVGSSDDPSSSSDLEIIARDLRQLADEAAAQDPPIRLAYEMWAWGVHVNTWEGTWEVCKRVNRPNFGLCLDTFQICARAYADPTTPSGCLPSASDTLSTSLQTLAKTVPPSKIFYLQISDGSGKISPDALLRTAEEQGIPPLYAWSNAWRPLPYMDEVAKANDGYGGYLPVLDVVEAVLNTGWRGPWSYEVFYEEDMAREDTGVPRKWTDAARAVHELILKKLQRRGF</sequence>
<keyword evidence="2" id="KW-1185">Reference proteome</keyword>
<reference evidence="1" key="2">
    <citation type="journal article" date="2022" name="New Phytol.">
        <title>Evolutionary transition to the ectomycorrhizal habit in the genomes of a hyperdiverse lineage of mushroom-forming fungi.</title>
        <authorList>
            <person name="Looney B."/>
            <person name="Miyauchi S."/>
            <person name="Morin E."/>
            <person name="Drula E."/>
            <person name="Courty P.E."/>
            <person name="Kohler A."/>
            <person name="Kuo A."/>
            <person name="LaButti K."/>
            <person name="Pangilinan J."/>
            <person name="Lipzen A."/>
            <person name="Riley R."/>
            <person name="Andreopoulos W."/>
            <person name="He G."/>
            <person name="Johnson J."/>
            <person name="Nolan M."/>
            <person name="Tritt A."/>
            <person name="Barry K.W."/>
            <person name="Grigoriev I.V."/>
            <person name="Nagy L.G."/>
            <person name="Hibbett D."/>
            <person name="Henrissat B."/>
            <person name="Matheny P.B."/>
            <person name="Labbe J."/>
            <person name="Martin F.M."/>
        </authorList>
    </citation>
    <scope>NUCLEOTIDE SEQUENCE</scope>
    <source>
        <strain evidence="1">HHB10654</strain>
    </source>
</reference>
<evidence type="ECO:0000313" key="1">
    <source>
        <dbReference type="EMBL" id="KAI0064489.1"/>
    </source>
</evidence>